<feature type="region of interest" description="Disordered" evidence="10">
    <location>
        <begin position="238"/>
        <end position="267"/>
    </location>
</feature>
<evidence type="ECO:0000256" key="2">
    <source>
        <dbReference type="ARBA" id="ARBA00006991"/>
    </source>
</evidence>
<dbReference type="EMBL" id="LUCM01002287">
    <property type="protein sequence ID" value="KAA0197587.1"/>
    <property type="molecule type" value="Genomic_DNA"/>
</dbReference>
<dbReference type="FunFam" id="3.30.160.60:FF:000515">
    <property type="entry name" value="early growth response protein 4"/>
    <property type="match status" value="1"/>
</dbReference>
<comment type="similarity">
    <text evidence="2">Belongs to the krueppel C2H2-type zinc-finger protein family.</text>
</comment>
<keyword evidence="8" id="KW-0539">Nucleus</keyword>
<dbReference type="Gene3D" id="3.30.160.60">
    <property type="entry name" value="Classic Zinc Finger"/>
    <property type="match status" value="3"/>
</dbReference>
<feature type="domain" description="C2H2-type" evidence="11">
    <location>
        <begin position="336"/>
        <end position="363"/>
    </location>
</feature>
<evidence type="ECO:0000256" key="6">
    <source>
        <dbReference type="ARBA" id="ARBA00023015"/>
    </source>
</evidence>
<comment type="subcellular location">
    <subcellularLocation>
        <location evidence="1">Nucleus</location>
    </subcellularLocation>
</comment>
<sequence>MTDLRTAFNDIPTGYTPTNPIDASFQDFIRIENLDTPTPLESYDTEGYFVYPPGSMAMDTDQCAAPCTLSYCNPDPSYHSTDAAPSMLTSYCSSSTISSDSVNSMTCLEVNTHQSYPSFSDEYLLGSDTTGSAPSTDSSLSPPQSFSSNSEHMAHFSTINPNNGLTPNTMVKLEDNYVVCQMVPTSFAQDVSTTRAPPCRPQTLDLVYEFEPSEHVYNQSDPLTLKSEDQTLRTQDKLFYPSSHSRPTRSEVGPNPGSSGSKCGTGAGKPNRVLEKAFACTMFDCTKRFARIDELKRHQRIHSDVKQFVCDVCEKGFTRSDHLMTHRRTHTGERPYPCFHCDRKFARSDERNRHSKVHFREKSKCGRKPKVVPVPQPVERTVPVSIGLGWTPPMQQLSL</sequence>
<evidence type="ECO:0000256" key="5">
    <source>
        <dbReference type="ARBA" id="ARBA00022833"/>
    </source>
</evidence>
<evidence type="ECO:0000259" key="11">
    <source>
        <dbReference type="PROSITE" id="PS50157"/>
    </source>
</evidence>
<dbReference type="Proteomes" id="UP000728185">
    <property type="component" value="Unassembled WGS sequence"/>
</dbReference>
<evidence type="ECO:0000256" key="7">
    <source>
        <dbReference type="ARBA" id="ARBA00023163"/>
    </source>
</evidence>
<dbReference type="SUPFAM" id="SSF57667">
    <property type="entry name" value="beta-beta-alpha zinc fingers"/>
    <property type="match status" value="2"/>
</dbReference>
<feature type="domain" description="C2H2-type" evidence="11">
    <location>
        <begin position="308"/>
        <end position="335"/>
    </location>
</feature>
<dbReference type="SMART" id="SM00355">
    <property type="entry name" value="ZnF_C2H2"/>
    <property type="match status" value="3"/>
</dbReference>
<organism evidence="12 13">
    <name type="scientific">Fasciolopsis buskii</name>
    <dbReference type="NCBI Taxonomy" id="27845"/>
    <lineage>
        <taxon>Eukaryota</taxon>
        <taxon>Metazoa</taxon>
        <taxon>Spiralia</taxon>
        <taxon>Lophotrochozoa</taxon>
        <taxon>Platyhelminthes</taxon>
        <taxon>Trematoda</taxon>
        <taxon>Digenea</taxon>
        <taxon>Plagiorchiida</taxon>
        <taxon>Echinostomata</taxon>
        <taxon>Echinostomatoidea</taxon>
        <taxon>Fasciolidae</taxon>
        <taxon>Fasciolopsis</taxon>
    </lineage>
</organism>
<keyword evidence="4 9" id="KW-0863">Zinc-finger</keyword>
<feature type="region of interest" description="Disordered" evidence="10">
    <location>
        <begin position="125"/>
        <end position="167"/>
    </location>
</feature>
<evidence type="ECO:0000256" key="10">
    <source>
        <dbReference type="SAM" id="MobiDB-lite"/>
    </source>
</evidence>
<dbReference type="GO" id="GO:0000978">
    <property type="term" value="F:RNA polymerase II cis-regulatory region sequence-specific DNA binding"/>
    <property type="evidence" value="ECO:0007669"/>
    <property type="project" value="TreeGrafter"/>
</dbReference>
<proteinExistence type="inferred from homology"/>
<reference evidence="12" key="1">
    <citation type="submission" date="2019-05" db="EMBL/GenBank/DDBJ databases">
        <title>Annotation for the trematode Fasciolopsis buski.</title>
        <authorList>
            <person name="Choi Y.-J."/>
        </authorList>
    </citation>
    <scope>NUCLEOTIDE SEQUENCE</scope>
    <source>
        <strain evidence="12">HT</strain>
        <tissue evidence="12">Whole worm</tissue>
    </source>
</reference>
<dbReference type="AlphaFoldDB" id="A0A8E0VJT7"/>
<evidence type="ECO:0000256" key="9">
    <source>
        <dbReference type="PROSITE-ProRule" id="PRU00042"/>
    </source>
</evidence>
<evidence type="ECO:0000256" key="8">
    <source>
        <dbReference type="ARBA" id="ARBA00023242"/>
    </source>
</evidence>
<dbReference type="GO" id="GO:0005634">
    <property type="term" value="C:nucleus"/>
    <property type="evidence" value="ECO:0007669"/>
    <property type="project" value="UniProtKB-SubCell"/>
</dbReference>
<evidence type="ECO:0000256" key="3">
    <source>
        <dbReference type="ARBA" id="ARBA00022723"/>
    </source>
</evidence>
<feature type="compositionally biased region" description="Low complexity" evidence="10">
    <location>
        <begin position="134"/>
        <end position="150"/>
    </location>
</feature>
<evidence type="ECO:0000256" key="1">
    <source>
        <dbReference type="ARBA" id="ARBA00004123"/>
    </source>
</evidence>
<keyword evidence="7" id="KW-0804">Transcription</keyword>
<keyword evidence="5" id="KW-0862">Zinc</keyword>
<dbReference type="PROSITE" id="PS00028">
    <property type="entry name" value="ZINC_FINGER_C2H2_1"/>
    <property type="match status" value="3"/>
</dbReference>
<gene>
    <name evidence="12" type="ORF">FBUS_05628</name>
</gene>
<feature type="domain" description="C2H2-type" evidence="11">
    <location>
        <begin position="278"/>
        <end position="307"/>
    </location>
</feature>
<keyword evidence="13" id="KW-1185">Reference proteome</keyword>
<dbReference type="PROSITE" id="PS50157">
    <property type="entry name" value="ZINC_FINGER_C2H2_2"/>
    <property type="match status" value="3"/>
</dbReference>
<comment type="caution">
    <text evidence="12">The sequence shown here is derived from an EMBL/GenBank/DDBJ whole genome shotgun (WGS) entry which is preliminary data.</text>
</comment>
<dbReference type="GO" id="GO:0000981">
    <property type="term" value="F:DNA-binding transcription factor activity, RNA polymerase II-specific"/>
    <property type="evidence" value="ECO:0007669"/>
    <property type="project" value="TreeGrafter"/>
</dbReference>
<dbReference type="PANTHER" id="PTHR23235:SF155">
    <property type="entry name" value="EARLY GROWTH RESPONSE 4-RELATED"/>
    <property type="match status" value="1"/>
</dbReference>
<evidence type="ECO:0000313" key="13">
    <source>
        <dbReference type="Proteomes" id="UP000728185"/>
    </source>
</evidence>
<evidence type="ECO:0000313" key="12">
    <source>
        <dbReference type="EMBL" id="KAA0197587.1"/>
    </source>
</evidence>
<dbReference type="Pfam" id="PF00096">
    <property type="entry name" value="zf-C2H2"/>
    <property type="match status" value="2"/>
</dbReference>
<dbReference type="GO" id="GO:0008270">
    <property type="term" value="F:zinc ion binding"/>
    <property type="evidence" value="ECO:0007669"/>
    <property type="project" value="UniProtKB-KW"/>
</dbReference>
<keyword evidence="3" id="KW-0479">Metal-binding</keyword>
<evidence type="ECO:0000256" key="4">
    <source>
        <dbReference type="ARBA" id="ARBA00022771"/>
    </source>
</evidence>
<name>A0A8E0VJT7_9TREM</name>
<dbReference type="OrthoDB" id="3437960at2759"/>
<dbReference type="InterPro" id="IPR036236">
    <property type="entry name" value="Znf_C2H2_sf"/>
</dbReference>
<keyword evidence="6" id="KW-0805">Transcription regulation</keyword>
<accession>A0A8E0VJT7</accession>
<protein>
    <submittedName>
        <fullName evidence="12">Early growth response protein 1-B</fullName>
    </submittedName>
</protein>
<feature type="compositionally biased region" description="Polar residues" evidence="10">
    <location>
        <begin position="157"/>
        <end position="167"/>
    </location>
</feature>
<dbReference type="InterPro" id="IPR013087">
    <property type="entry name" value="Znf_C2H2_type"/>
</dbReference>
<dbReference type="PANTHER" id="PTHR23235">
    <property type="entry name" value="KRUEPPEL-LIKE TRANSCRIPTION FACTOR"/>
    <property type="match status" value="1"/>
</dbReference>